<dbReference type="HOGENOM" id="CLU_014001_7_0_1"/>
<dbReference type="InterPro" id="IPR001251">
    <property type="entry name" value="CRAL-TRIO_dom"/>
</dbReference>
<dbReference type="SUPFAM" id="SSF46938">
    <property type="entry name" value="CRAL/TRIO N-terminal domain"/>
    <property type="match status" value="1"/>
</dbReference>
<dbReference type="EMBL" id="CAEY01000835">
    <property type="status" value="NOT_ANNOTATED_CDS"/>
    <property type="molecule type" value="Genomic_DNA"/>
</dbReference>
<dbReference type="GO" id="GO:0140284">
    <property type="term" value="C:endoplasmic reticulum-endosome membrane contact site"/>
    <property type="evidence" value="ECO:0007669"/>
    <property type="project" value="TreeGrafter"/>
</dbReference>
<protein>
    <recommendedName>
        <fullName evidence="1">CRAL-TRIO domain-containing protein</fullName>
    </recommendedName>
</protein>
<dbReference type="SUPFAM" id="SSF52087">
    <property type="entry name" value="CRAL/TRIO domain"/>
    <property type="match status" value="1"/>
</dbReference>
<dbReference type="InterPro" id="IPR036273">
    <property type="entry name" value="CRAL/TRIO_N_dom_sf"/>
</dbReference>
<name>T1JXX4_TETUR</name>
<dbReference type="AlphaFoldDB" id="T1JXX4"/>
<dbReference type="Proteomes" id="UP000015104">
    <property type="component" value="Unassembled WGS sequence"/>
</dbReference>
<accession>T1JXX4</accession>
<keyword evidence="3" id="KW-1185">Reference proteome</keyword>
<reference evidence="2" key="2">
    <citation type="submission" date="2015-06" db="UniProtKB">
        <authorList>
            <consortium name="EnsemblMetazoa"/>
        </authorList>
    </citation>
    <scope>IDENTIFICATION</scope>
</reference>
<dbReference type="CDD" id="cd00170">
    <property type="entry name" value="SEC14"/>
    <property type="match status" value="1"/>
</dbReference>
<reference evidence="3" key="1">
    <citation type="submission" date="2011-08" db="EMBL/GenBank/DDBJ databases">
        <authorList>
            <person name="Rombauts S."/>
        </authorList>
    </citation>
    <scope>NUCLEOTIDE SEQUENCE</scope>
    <source>
        <strain evidence="3">London</strain>
    </source>
</reference>
<organism evidence="2 3">
    <name type="scientific">Tetranychus urticae</name>
    <name type="common">Two-spotted spider mite</name>
    <dbReference type="NCBI Taxonomy" id="32264"/>
    <lineage>
        <taxon>Eukaryota</taxon>
        <taxon>Metazoa</taxon>
        <taxon>Ecdysozoa</taxon>
        <taxon>Arthropoda</taxon>
        <taxon>Chelicerata</taxon>
        <taxon>Arachnida</taxon>
        <taxon>Acari</taxon>
        <taxon>Acariformes</taxon>
        <taxon>Trombidiformes</taxon>
        <taxon>Prostigmata</taxon>
        <taxon>Eleutherengona</taxon>
        <taxon>Raphignathae</taxon>
        <taxon>Tetranychoidea</taxon>
        <taxon>Tetranychidae</taxon>
        <taxon>Tetranychus</taxon>
    </lineage>
</organism>
<dbReference type="Gene3D" id="3.40.525.10">
    <property type="entry name" value="CRAL-TRIO lipid binding domain"/>
    <property type="match status" value="1"/>
</dbReference>
<dbReference type="PROSITE" id="PS50191">
    <property type="entry name" value="CRAL_TRIO"/>
    <property type="match status" value="1"/>
</dbReference>
<proteinExistence type="predicted"/>
<dbReference type="Pfam" id="PF00650">
    <property type="entry name" value="CRAL_TRIO"/>
    <property type="match status" value="1"/>
</dbReference>
<evidence type="ECO:0000313" key="2">
    <source>
        <dbReference type="EnsemblMetazoa" id="tetur02g13580.1"/>
    </source>
</evidence>
<dbReference type="GO" id="GO:0012505">
    <property type="term" value="C:endomembrane system"/>
    <property type="evidence" value="ECO:0007669"/>
    <property type="project" value="TreeGrafter"/>
</dbReference>
<dbReference type="SMART" id="SM00516">
    <property type="entry name" value="SEC14"/>
    <property type="match status" value="1"/>
</dbReference>
<dbReference type="EnsemblMetazoa" id="tetur02g13580.1">
    <property type="protein sequence ID" value="tetur02g13580.1"/>
    <property type="gene ID" value="tetur02g13580"/>
</dbReference>
<dbReference type="InterPro" id="IPR036865">
    <property type="entry name" value="CRAL-TRIO_dom_sf"/>
</dbReference>
<dbReference type="PANTHER" id="PTHR46384">
    <property type="entry name" value="MOTILE SPERM DOMAIN-CONTAINING PROTEIN 2"/>
    <property type="match status" value="1"/>
</dbReference>
<dbReference type="PANTHER" id="PTHR46384:SF1">
    <property type="entry name" value="MOTILE SPERM DOMAIN-CONTAINING PROTEIN 2"/>
    <property type="match status" value="1"/>
</dbReference>
<feature type="domain" description="CRAL-TRIO" evidence="1">
    <location>
        <begin position="78"/>
        <end position="237"/>
    </location>
</feature>
<evidence type="ECO:0000313" key="3">
    <source>
        <dbReference type="Proteomes" id="UP000015104"/>
    </source>
</evidence>
<dbReference type="eggNOG" id="KOG1471">
    <property type="taxonomic scope" value="Eukaryota"/>
</dbReference>
<evidence type="ECO:0000259" key="1">
    <source>
        <dbReference type="PROSITE" id="PS50191"/>
    </source>
</evidence>
<dbReference type="InterPro" id="IPR053012">
    <property type="entry name" value="ER-organelle_contact"/>
</dbReference>
<sequence length="327" mass="37800">MEITSEEKEAIETIRNRIMEESSTDPDAFDECDLKRIRDDAYVKRFLDERYGKVKDAIKMLSDCLRWRKSFGVNTMTRDDFPKEIFQVGELHEFYKDKNNITTLYLRIERHRALSGWMPMIKRYIVFMIERAERQAARNGHGIGLVVDARRGSISHVEIELDFFAVKAILNYYPGSLQYLAVYEIPWLLMAILKLVKSWFPPQYQNKFHFLNPNNIDDFLGLDNVPDYMGGKKAMLWPEEVFISPSTAELEERGVLPKGSTNLVKTSYASALQDFYDCKDKQVLKTIKDGDEEIQIVKNGEDSLKEIVPKTNQAISNPSTGEILVTS</sequence>